<keyword evidence="10" id="KW-0325">Glycoprotein</keyword>
<dbReference type="Pfam" id="PF00560">
    <property type="entry name" value="LRR_1"/>
    <property type="match status" value="5"/>
</dbReference>
<keyword evidence="9 11" id="KW-0472">Membrane</keyword>
<organism evidence="12 13">
    <name type="scientific">Eleusine coracana subsp. coracana</name>
    <dbReference type="NCBI Taxonomy" id="191504"/>
    <lineage>
        <taxon>Eukaryota</taxon>
        <taxon>Viridiplantae</taxon>
        <taxon>Streptophyta</taxon>
        <taxon>Embryophyta</taxon>
        <taxon>Tracheophyta</taxon>
        <taxon>Spermatophyta</taxon>
        <taxon>Magnoliopsida</taxon>
        <taxon>Liliopsida</taxon>
        <taxon>Poales</taxon>
        <taxon>Poaceae</taxon>
        <taxon>PACMAD clade</taxon>
        <taxon>Chloridoideae</taxon>
        <taxon>Cynodonteae</taxon>
        <taxon>Eleusininae</taxon>
        <taxon>Eleusine</taxon>
    </lineage>
</organism>
<dbReference type="GO" id="GO:0009742">
    <property type="term" value="P:brassinosteroid mediated signaling pathway"/>
    <property type="evidence" value="ECO:0007669"/>
    <property type="project" value="UniProtKB-KW"/>
</dbReference>
<dbReference type="PRINTS" id="PR00019">
    <property type="entry name" value="LEURICHRPT"/>
</dbReference>
<comment type="similarity">
    <text evidence="2">Belongs to the RLP family.</text>
</comment>
<reference evidence="12" key="1">
    <citation type="journal article" date="2018" name="DNA Res.">
        <title>Multiple hybrid de novo genome assembly of finger millet, an orphan allotetraploid crop.</title>
        <authorList>
            <person name="Hatakeyama M."/>
            <person name="Aluri S."/>
            <person name="Balachadran M.T."/>
            <person name="Sivarajan S.R."/>
            <person name="Patrignani A."/>
            <person name="Gruter S."/>
            <person name="Poveda L."/>
            <person name="Shimizu-Inatsugi R."/>
            <person name="Baeten J."/>
            <person name="Francoijs K.J."/>
            <person name="Nataraja K.N."/>
            <person name="Reddy Y.A.N."/>
            <person name="Phadnis S."/>
            <person name="Ravikumar R.L."/>
            <person name="Schlapbach R."/>
            <person name="Sreeman S.M."/>
            <person name="Shimizu K.K."/>
        </authorList>
    </citation>
    <scope>NUCLEOTIDE SEQUENCE</scope>
</reference>
<evidence type="ECO:0000256" key="7">
    <source>
        <dbReference type="ARBA" id="ARBA00022737"/>
    </source>
</evidence>
<keyword evidence="13" id="KW-1185">Reference proteome</keyword>
<gene>
    <name evidence="12" type="primary">gb24062</name>
    <name evidence="12" type="ORF">PR202_gb24062</name>
</gene>
<sequence length="421" mass="45607">MPALSHSLTRSSAAVAISGSDTITQMEEAASLPRGMPCYPSGRASQVRGLKYLDIADNSLFGQFHDALENMSSLQELHLGDNNFTGALPTLIGSFTSLTLSGTVSTELGAFANLMLLDLSRNNFTGVITEEHFADEITNLWRLQYLDLSGNSLSGVIPRNLSNLTAMTLKGFRPLSGTATNLPDGDGDTIVDVNISGQFGEMISVITKGQQLKYSNGLAYFVSIDLSGNSLTGEIPLGITSLDALINLNLSSNCMQGNIPNTIGAMRSLESMDLSKNKFIGEIPSSLSNLTSLSYLNLSCNNLCGKIPSGRQLETLNADDPSLMYIGNSGLCGPPLRNTCSGNDNAIHGNQRNSRQILEWVPFYVGLVLGLVAGLWMVFCALLFKKTWRIAYFQFIDKLYDRIYVFVVVKWAPLTRKANAK</sequence>
<comment type="caution">
    <text evidence="12">The sequence shown here is derived from an EMBL/GenBank/DDBJ whole genome shotgun (WGS) entry which is preliminary data.</text>
</comment>
<evidence type="ECO:0000256" key="10">
    <source>
        <dbReference type="ARBA" id="ARBA00023180"/>
    </source>
</evidence>
<keyword evidence="6" id="KW-0732">Signal</keyword>
<evidence type="ECO:0000256" key="2">
    <source>
        <dbReference type="ARBA" id="ARBA00009592"/>
    </source>
</evidence>
<keyword evidence="4" id="KW-1070">Brassinosteroid signaling pathway</keyword>
<dbReference type="EMBL" id="BQKI01000088">
    <property type="protein sequence ID" value="GJN35307.1"/>
    <property type="molecule type" value="Genomic_DNA"/>
</dbReference>
<evidence type="ECO:0000256" key="3">
    <source>
        <dbReference type="ARBA" id="ARBA00022614"/>
    </source>
</evidence>
<keyword evidence="5 11" id="KW-0812">Transmembrane</keyword>
<name>A0AAV5FL42_ELECO</name>
<dbReference type="SUPFAM" id="SSF52047">
    <property type="entry name" value="RNI-like"/>
    <property type="match status" value="1"/>
</dbReference>
<accession>A0AAV5FL42</accession>
<keyword evidence="8 11" id="KW-1133">Transmembrane helix</keyword>
<dbReference type="InterPro" id="IPR032675">
    <property type="entry name" value="LRR_dom_sf"/>
</dbReference>
<feature type="transmembrane region" description="Helical" evidence="11">
    <location>
        <begin position="360"/>
        <end position="384"/>
    </location>
</feature>
<evidence type="ECO:0000313" key="12">
    <source>
        <dbReference type="EMBL" id="GJN35307.1"/>
    </source>
</evidence>
<dbReference type="Proteomes" id="UP001054889">
    <property type="component" value="Unassembled WGS sequence"/>
</dbReference>
<dbReference type="InterPro" id="IPR001611">
    <property type="entry name" value="Leu-rich_rpt"/>
</dbReference>
<evidence type="ECO:0000256" key="11">
    <source>
        <dbReference type="SAM" id="Phobius"/>
    </source>
</evidence>
<dbReference type="Gene3D" id="3.80.10.10">
    <property type="entry name" value="Ribonuclease Inhibitor"/>
    <property type="match status" value="1"/>
</dbReference>
<evidence type="ECO:0000256" key="9">
    <source>
        <dbReference type="ARBA" id="ARBA00023136"/>
    </source>
</evidence>
<comment type="subcellular location">
    <subcellularLocation>
        <location evidence="1">Membrane</location>
        <topology evidence="1">Single-pass type I membrane protein</topology>
    </subcellularLocation>
</comment>
<dbReference type="PANTHER" id="PTHR48063:SF9">
    <property type="entry name" value="LRR PROTEIN WM1.10"/>
    <property type="match status" value="1"/>
</dbReference>
<dbReference type="FunFam" id="3.80.10.10:FF:000111">
    <property type="entry name" value="LRR receptor-like serine/threonine-protein kinase ERECTA"/>
    <property type="match status" value="1"/>
</dbReference>
<evidence type="ECO:0000256" key="5">
    <source>
        <dbReference type="ARBA" id="ARBA00022692"/>
    </source>
</evidence>
<keyword evidence="7" id="KW-0677">Repeat</keyword>
<evidence type="ECO:0000256" key="8">
    <source>
        <dbReference type="ARBA" id="ARBA00022989"/>
    </source>
</evidence>
<reference evidence="12" key="2">
    <citation type="submission" date="2021-12" db="EMBL/GenBank/DDBJ databases">
        <title>Resequencing data analysis of finger millet.</title>
        <authorList>
            <person name="Hatakeyama M."/>
            <person name="Aluri S."/>
            <person name="Balachadran M.T."/>
            <person name="Sivarajan S.R."/>
            <person name="Poveda L."/>
            <person name="Shimizu-Inatsugi R."/>
            <person name="Schlapbach R."/>
            <person name="Sreeman S.M."/>
            <person name="Shimizu K.K."/>
        </authorList>
    </citation>
    <scope>NUCLEOTIDE SEQUENCE</scope>
</reference>
<dbReference type="PANTHER" id="PTHR48063">
    <property type="entry name" value="LRR RECEPTOR-LIKE KINASE"/>
    <property type="match status" value="1"/>
</dbReference>
<evidence type="ECO:0000256" key="6">
    <source>
        <dbReference type="ARBA" id="ARBA00022729"/>
    </source>
</evidence>
<keyword evidence="3" id="KW-0433">Leucine-rich repeat</keyword>
<protein>
    <submittedName>
        <fullName evidence="12">Uncharacterized protein</fullName>
    </submittedName>
</protein>
<dbReference type="InterPro" id="IPR046956">
    <property type="entry name" value="RLP23-like"/>
</dbReference>
<dbReference type="GO" id="GO:0016020">
    <property type="term" value="C:membrane"/>
    <property type="evidence" value="ECO:0007669"/>
    <property type="project" value="UniProtKB-SubCell"/>
</dbReference>
<evidence type="ECO:0000313" key="13">
    <source>
        <dbReference type="Proteomes" id="UP001054889"/>
    </source>
</evidence>
<evidence type="ECO:0000256" key="1">
    <source>
        <dbReference type="ARBA" id="ARBA00004479"/>
    </source>
</evidence>
<evidence type="ECO:0000256" key="4">
    <source>
        <dbReference type="ARBA" id="ARBA00022626"/>
    </source>
</evidence>
<proteinExistence type="inferred from homology"/>
<dbReference type="AlphaFoldDB" id="A0AAV5FL42"/>